<reference evidence="3" key="1">
    <citation type="journal article" date="2021" name="Microb. Physiol.">
        <title>Proteogenomic Insights into the Physiology of Marine, Sulfate-Reducing, Filamentous Desulfonema limicola and Desulfonema magnum.</title>
        <authorList>
            <person name="Schnaars V."/>
            <person name="Wohlbrand L."/>
            <person name="Scheve S."/>
            <person name="Hinrichs C."/>
            <person name="Reinhardt R."/>
            <person name="Rabus R."/>
        </authorList>
    </citation>
    <scope>NUCLEOTIDE SEQUENCE</scope>
    <source>
        <strain evidence="3">4be13</strain>
    </source>
</reference>
<gene>
    <name evidence="3" type="ORF">dnm_000360</name>
</gene>
<evidence type="ECO:0000313" key="3">
    <source>
        <dbReference type="EMBL" id="QTA84044.1"/>
    </source>
</evidence>
<proteinExistence type="predicted"/>
<dbReference type="Proteomes" id="UP000663722">
    <property type="component" value="Chromosome"/>
</dbReference>
<feature type="compositionally biased region" description="Basic residues" evidence="1">
    <location>
        <begin position="181"/>
        <end position="191"/>
    </location>
</feature>
<feature type="region of interest" description="Disordered" evidence="1">
    <location>
        <begin position="105"/>
        <end position="191"/>
    </location>
</feature>
<evidence type="ECO:0008006" key="5">
    <source>
        <dbReference type="Google" id="ProtNLM"/>
    </source>
</evidence>
<name>A0A975GJV4_9BACT</name>
<dbReference type="RefSeq" id="WP_207680689.1">
    <property type="nucleotide sequence ID" value="NZ_CP061800.1"/>
</dbReference>
<dbReference type="AlphaFoldDB" id="A0A975GJV4"/>
<feature type="compositionally biased region" description="Polar residues" evidence="1">
    <location>
        <begin position="105"/>
        <end position="117"/>
    </location>
</feature>
<organism evidence="3 4">
    <name type="scientific">Desulfonema magnum</name>
    <dbReference type="NCBI Taxonomy" id="45655"/>
    <lineage>
        <taxon>Bacteria</taxon>
        <taxon>Pseudomonadati</taxon>
        <taxon>Thermodesulfobacteriota</taxon>
        <taxon>Desulfobacteria</taxon>
        <taxon>Desulfobacterales</taxon>
        <taxon>Desulfococcaceae</taxon>
        <taxon>Desulfonema</taxon>
    </lineage>
</organism>
<feature type="compositionally biased region" description="Basic and acidic residues" evidence="1">
    <location>
        <begin position="233"/>
        <end position="248"/>
    </location>
</feature>
<accession>A0A975GJV4</accession>
<feature type="transmembrane region" description="Helical" evidence="2">
    <location>
        <begin position="43"/>
        <end position="65"/>
    </location>
</feature>
<feature type="compositionally biased region" description="Basic and acidic residues" evidence="1">
    <location>
        <begin position="125"/>
        <end position="139"/>
    </location>
</feature>
<evidence type="ECO:0000256" key="1">
    <source>
        <dbReference type="SAM" id="MobiDB-lite"/>
    </source>
</evidence>
<dbReference type="KEGG" id="dmm:dnm_000360"/>
<keyword evidence="4" id="KW-1185">Reference proteome</keyword>
<feature type="region of interest" description="Disordered" evidence="1">
    <location>
        <begin position="233"/>
        <end position="256"/>
    </location>
</feature>
<evidence type="ECO:0000256" key="2">
    <source>
        <dbReference type="SAM" id="Phobius"/>
    </source>
</evidence>
<keyword evidence="2" id="KW-0812">Transmembrane</keyword>
<sequence length="315" mass="35688">MSSILKALKRLEGRDSKQEAAHSWPQKTDTREAINKRVKGDWLLSKLISILVIAVIVVGGGWFFLKYKPFSAEKYDSDKTQLTKEDIVASDENRARLPATIRTETAKSVSPREQTGSAPMLSQKKATDLIDNKKFERTQKKIPAPVLKTKTEPATPPDISKKSDREKSEQKRDRPSERVTKTKRISKKPVRIPKKAELDMLEEQLALLRDVATPEQTATLDLIKEEIDVLREKAESRESDTNHSDSSRHGNAPPADSRLKIQAIVWSNTPEDRLVMINDKIVQTGESIDDITVTYIGSDYIVVKEGKKEWEVKFK</sequence>
<feature type="compositionally biased region" description="Basic and acidic residues" evidence="1">
    <location>
        <begin position="159"/>
        <end position="180"/>
    </location>
</feature>
<protein>
    <recommendedName>
        <fullName evidence="5">Type II secretion system protein B</fullName>
    </recommendedName>
</protein>
<keyword evidence="2" id="KW-1133">Transmembrane helix</keyword>
<dbReference type="EMBL" id="CP061800">
    <property type="protein sequence ID" value="QTA84044.1"/>
    <property type="molecule type" value="Genomic_DNA"/>
</dbReference>
<keyword evidence="2" id="KW-0472">Membrane</keyword>
<evidence type="ECO:0000313" key="4">
    <source>
        <dbReference type="Proteomes" id="UP000663722"/>
    </source>
</evidence>